<proteinExistence type="predicted"/>
<evidence type="ECO:0000313" key="4">
    <source>
        <dbReference type="Proteomes" id="UP001556631"/>
    </source>
</evidence>
<organism evidence="3 4">
    <name type="scientific">Nocardioides eburneus</name>
    <dbReference type="NCBI Taxonomy" id="3231482"/>
    <lineage>
        <taxon>Bacteria</taxon>
        <taxon>Bacillati</taxon>
        <taxon>Actinomycetota</taxon>
        <taxon>Actinomycetes</taxon>
        <taxon>Propionibacteriales</taxon>
        <taxon>Nocardioidaceae</taxon>
        <taxon>Nocardioides</taxon>
    </lineage>
</organism>
<keyword evidence="1" id="KW-0238">DNA-binding</keyword>
<evidence type="ECO:0000259" key="2">
    <source>
        <dbReference type="PROSITE" id="PS50937"/>
    </source>
</evidence>
<keyword evidence="4" id="KW-1185">Reference proteome</keyword>
<reference evidence="3 4" key="1">
    <citation type="submission" date="2024-07" db="EMBL/GenBank/DDBJ databases">
        <authorList>
            <person name="Lee S."/>
            <person name="Kang M."/>
        </authorList>
    </citation>
    <scope>NUCLEOTIDE SEQUENCE [LARGE SCALE GENOMIC DNA]</scope>
    <source>
        <strain evidence="3 4">DS6</strain>
    </source>
</reference>
<name>A0ABV3SYH3_9ACTN</name>
<dbReference type="PROSITE" id="PS50937">
    <property type="entry name" value="HTH_MERR_2"/>
    <property type="match status" value="1"/>
</dbReference>
<dbReference type="InterPro" id="IPR000551">
    <property type="entry name" value="MerR-type_HTH_dom"/>
</dbReference>
<accession>A0ABV3SYH3</accession>
<comment type="caution">
    <text evidence="3">The sequence shown here is derived from an EMBL/GenBank/DDBJ whole genome shotgun (WGS) entry which is preliminary data.</text>
</comment>
<dbReference type="Gene3D" id="1.10.1660.10">
    <property type="match status" value="1"/>
</dbReference>
<dbReference type="SMART" id="SM00422">
    <property type="entry name" value="HTH_MERR"/>
    <property type="match status" value="1"/>
</dbReference>
<dbReference type="Proteomes" id="UP001556631">
    <property type="component" value="Unassembled WGS sequence"/>
</dbReference>
<gene>
    <name evidence="3" type="ORF">AB3X52_10150</name>
</gene>
<dbReference type="InterPro" id="IPR047057">
    <property type="entry name" value="MerR_fam"/>
</dbReference>
<dbReference type="InterPro" id="IPR009061">
    <property type="entry name" value="DNA-bd_dom_put_sf"/>
</dbReference>
<feature type="domain" description="HTH merR-type" evidence="2">
    <location>
        <begin position="9"/>
        <end position="77"/>
    </location>
</feature>
<dbReference type="Pfam" id="PF13411">
    <property type="entry name" value="MerR_1"/>
    <property type="match status" value="1"/>
</dbReference>
<dbReference type="PANTHER" id="PTHR30204:SF93">
    <property type="entry name" value="HTH MERR-TYPE DOMAIN-CONTAINING PROTEIN"/>
    <property type="match status" value="1"/>
</dbReference>
<dbReference type="EMBL" id="JBFPJR010000014">
    <property type="protein sequence ID" value="MEX0427981.1"/>
    <property type="molecule type" value="Genomic_DNA"/>
</dbReference>
<protein>
    <submittedName>
        <fullName evidence="3">MerR family transcriptional regulator</fullName>
    </submittedName>
</protein>
<sequence length="200" mass="21863">MTQDVEQAGLTIDELSAVTGLSVRTTRYYASLGLIPPPERRGRIAVYGAAHRARLELVTALQDHGFTLNAIERFLARIPVDATPEDLAVQRTLITSWTSEAPEDTDARLRSELLDLGLRPDALDTAADAVHRHMGALADDLTAILLSDIIEPFRRTPHTPEEAARLQEALPRIRQLVLEGIVAGFQASANAIITRSLEGE</sequence>
<dbReference type="RefSeq" id="WP_367993875.1">
    <property type="nucleotide sequence ID" value="NZ_JBFPJR010000014.1"/>
</dbReference>
<dbReference type="PANTHER" id="PTHR30204">
    <property type="entry name" value="REDOX-CYCLING DRUG-SENSING TRANSCRIPTIONAL ACTIVATOR SOXR"/>
    <property type="match status" value="1"/>
</dbReference>
<evidence type="ECO:0000313" key="3">
    <source>
        <dbReference type="EMBL" id="MEX0427981.1"/>
    </source>
</evidence>
<evidence type="ECO:0000256" key="1">
    <source>
        <dbReference type="ARBA" id="ARBA00023125"/>
    </source>
</evidence>
<dbReference type="SUPFAM" id="SSF46955">
    <property type="entry name" value="Putative DNA-binding domain"/>
    <property type="match status" value="1"/>
</dbReference>